<evidence type="ECO:0000256" key="3">
    <source>
        <dbReference type="ARBA" id="ARBA00011890"/>
    </source>
</evidence>
<evidence type="ECO:0000256" key="5">
    <source>
        <dbReference type="ARBA" id="ARBA00022603"/>
    </source>
</evidence>
<keyword evidence="6" id="KW-0808">Transferase</keyword>
<dbReference type="CDD" id="cd02440">
    <property type="entry name" value="AdoMet_MTases"/>
    <property type="match status" value="1"/>
</dbReference>
<evidence type="ECO:0000313" key="15">
    <source>
        <dbReference type="EMBL" id="KOF67617.1"/>
    </source>
</evidence>
<reference evidence="15" key="1">
    <citation type="submission" date="2015-07" db="EMBL/GenBank/DDBJ databases">
        <title>MeaNS - Measles Nucleotide Surveillance Program.</title>
        <authorList>
            <person name="Tran T."/>
            <person name="Druce J."/>
        </authorList>
    </citation>
    <scope>NUCLEOTIDE SEQUENCE</scope>
    <source>
        <strain evidence="15">UCB-OBI-ISO-001</strain>
        <tissue evidence="15">Gonad</tissue>
    </source>
</reference>
<dbReference type="Pfam" id="PF01135">
    <property type="entry name" value="PCMT"/>
    <property type="match status" value="1"/>
</dbReference>
<evidence type="ECO:0000256" key="12">
    <source>
        <dbReference type="ARBA" id="ARBA00042126"/>
    </source>
</evidence>
<evidence type="ECO:0000256" key="1">
    <source>
        <dbReference type="ARBA" id="ARBA00004496"/>
    </source>
</evidence>
<evidence type="ECO:0000256" key="7">
    <source>
        <dbReference type="ARBA" id="ARBA00022691"/>
    </source>
</evidence>
<keyword evidence="14" id="KW-0472">Membrane</keyword>
<dbReference type="OrthoDB" id="73890at2759"/>
<evidence type="ECO:0000256" key="14">
    <source>
        <dbReference type="SAM" id="Phobius"/>
    </source>
</evidence>
<comment type="subcellular location">
    <subcellularLocation>
        <location evidence="1">Cytoplasm</location>
    </subcellularLocation>
</comment>
<comment type="similarity">
    <text evidence="2">Belongs to the methyltransferase superfamily. L-isoaspartyl/D-aspartyl protein methyltransferase family.</text>
</comment>
<evidence type="ECO:0000256" key="4">
    <source>
        <dbReference type="ARBA" id="ARBA00022490"/>
    </source>
</evidence>
<feature type="compositionally biased region" description="Acidic residues" evidence="13">
    <location>
        <begin position="38"/>
        <end position="49"/>
    </location>
</feature>
<keyword evidence="7" id="KW-0949">S-adenosyl-L-methionine</keyword>
<dbReference type="FunFam" id="3.40.50.150:FF:000027">
    <property type="entry name" value="Protein-L-isoaspartate O-methyltransferase"/>
    <property type="match status" value="1"/>
</dbReference>
<dbReference type="InterPro" id="IPR029063">
    <property type="entry name" value="SAM-dependent_MTases_sf"/>
</dbReference>
<evidence type="ECO:0000256" key="13">
    <source>
        <dbReference type="SAM" id="MobiDB-lite"/>
    </source>
</evidence>
<proteinExistence type="inferred from homology"/>
<name>A0A0L8FSI5_OCTBM</name>
<dbReference type="STRING" id="37653.A0A0L8FSI5"/>
<evidence type="ECO:0000256" key="10">
    <source>
        <dbReference type="ARBA" id="ARBA00035815"/>
    </source>
</evidence>
<evidence type="ECO:0000256" key="11">
    <source>
        <dbReference type="ARBA" id="ARBA00040923"/>
    </source>
</evidence>
<evidence type="ECO:0000256" key="9">
    <source>
        <dbReference type="ARBA" id="ARBA00031350"/>
    </source>
</evidence>
<feature type="transmembrane region" description="Helical" evidence="14">
    <location>
        <begin position="476"/>
        <end position="500"/>
    </location>
</feature>
<dbReference type="AlphaFoldDB" id="A0A0L8FSI5"/>
<evidence type="ECO:0000256" key="6">
    <source>
        <dbReference type="ARBA" id="ARBA00022679"/>
    </source>
</evidence>
<keyword evidence="14" id="KW-1133">Transmembrane helix</keyword>
<evidence type="ECO:0000256" key="2">
    <source>
        <dbReference type="ARBA" id="ARBA00005369"/>
    </source>
</evidence>
<dbReference type="SUPFAM" id="SSF53335">
    <property type="entry name" value="S-adenosyl-L-methionine-dependent methyltransferases"/>
    <property type="match status" value="1"/>
</dbReference>
<dbReference type="Gene3D" id="3.40.50.150">
    <property type="entry name" value="Vaccinia Virus protein VP39"/>
    <property type="match status" value="1"/>
</dbReference>
<keyword evidence="14" id="KW-0812">Transmembrane</keyword>
<dbReference type="GO" id="GO:0032259">
    <property type="term" value="P:methylation"/>
    <property type="evidence" value="ECO:0007669"/>
    <property type="project" value="UniProtKB-KW"/>
</dbReference>
<keyword evidence="4" id="KW-0963">Cytoplasm</keyword>
<accession>A0A0L8FSI5</accession>
<organism evidence="15">
    <name type="scientific">Octopus bimaculoides</name>
    <name type="common">California two-spotted octopus</name>
    <dbReference type="NCBI Taxonomy" id="37653"/>
    <lineage>
        <taxon>Eukaryota</taxon>
        <taxon>Metazoa</taxon>
        <taxon>Spiralia</taxon>
        <taxon>Lophotrochozoa</taxon>
        <taxon>Mollusca</taxon>
        <taxon>Cephalopoda</taxon>
        <taxon>Coleoidea</taxon>
        <taxon>Octopodiformes</taxon>
        <taxon>Octopoda</taxon>
        <taxon>Incirrata</taxon>
        <taxon>Octopodidae</taxon>
        <taxon>Octopus</taxon>
    </lineage>
</organism>
<dbReference type="EMBL" id="KQ426911">
    <property type="protein sequence ID" value="KOF67617.1"/>
    <property type="molecule type" value="Genomic_DNA"/>
</dbReference>
<dbReference type="GO" id="GO:0004719">
    <property type="term" value="F:protein-L-isoaspartate (D-aspartate) O-methyltransferase activity"/>
    <property type="evidence" value="ECO:0007669"/>
    <property type="project" value="UniProtKB-EC"/>
</dbReference>
<comment type="catalytic activity">
    <reaction evidence="10">
        <text>[protein]-L-isoaspartate + S-adenosyl-L-methionine = [protein]-L-isoaspartate alpha-methyl ester + S-adenosyl-L-homocysteine</text>
        <dbReference type="Rhea" id="RHEA:12705"/>
        <dbReference type="Rhea" id="RHEA-COMP:12143"/>
        <dbReference type="Rhea" id="RHEA-COMP:12144"/>
        <dbReference type="ChEBI" id="CHEBI:57856"/>
        <dbReference type="ChEBI" id="CHEBI:59789"/>
        <dbReference type="ChEBI" id="CHEBI:90596"/>
        <dbReference type="ChEBI" id="CHEBI:90598"/>
        <dbReference type="EC" id="2.1.1.77"/>
    </reaction>
    <physiologicalReaction direction="left-to-right" evidence="10">
        <dbReference type="Rhea" id="RHEA:12706"/>
    </physiologicalReaction>
</comment>
<dbReference type="GO" id="GO:0005737">
    <property type="term" value="C:cytoplasm"/>
    <property type="evidence" value="ECO:0007669"/>
    <property type="project" value="UniProtKB-SubCell"/>
</dbReference>
<sequence length="506" mass="56729">MVAEKSIEKCLESITKVVTFYTRGRRYAPPSLAKSSTSEEEPGKEEEQEWSQAKRRKTKQGNKESGLAVVYHKPVEDLLRFVLDLHNGVKTTTFELHFHLWEKMENSRLTVWPWGRIFDVQCHISGSGTRSRFSRSFIVFHGRSSAFEAPVPVETFRITHCFVAINLPKHAQCLCSRLSKIITKFHVGSLFQLPVHDKIADDSLHFDAPMTPLPCHIHFRRDVAKTLLSCGLKVAVAFLVFPKHLSSMAWRSSGNSNSHLVENLYQNGIIKSERVRDTMKAVDRGDFCQRNPYADSPQTIGYAVTISAPHMHAYALELLKNHLVDGNRALDVGSGSGYLTACMALMVGETGLAVGIDHIDKLVQSSIDNVKKKQRLGFLLDKGQMKLVVGDGRLGYKPDAPYDAIHVGAAAAVLPDSLVEQLKPGGRMVIPVGGQGENQMLQQIDKNEDGSVTKKNHMGVIYVPLTSKEKQWPKNLCVYVCAYTHICIYLFVYTLVSMYLHKCLYR</sequence>
<dbReference type="PANTHER" id="PTHR11579:SF0">
    <property type="entry name" value="PROTEIN-L-ISOASPARTATE(D-ASPARTATE) O-METHYLTRANSFERASE"/>
    <property type="match status" value="1"/>
</dbReference>
<dbReference type="PROSITE" id="PS01279">
    <property type="entry name" value="PCMT"/>
    <property type="match status" value="1"/>
</dbReference>
<protein>
    <recommendedName>
        <fullName evidence="11">Protein-L-isoaspartate(D-aspartate) O-methyltransferase</fullName>
        <ecNumber evidence="3">2.1.1.77</ecNumber>
    </recommendedName>
    <alternativeName>
        <fullName evidence="9">L-isoaspartyl protein carboxyl methyltransferase</fullName>
    </alternativeName>
    <alternativeName>
        <fullName evidence="12">Protein L-isoaspartyl/D-aspartyl methyltransferase</fullName>
    </alternativeName>
    <alternativeName>
        <fullName evidence="8">Protein-beta-aspartate methyltransferase</fullName>
    </alternativeName>
</protein>
<feature type="region of interest" description="Disordered" evidence="13">
    <location>
        <begin position="28"/>
        <end position="61"/>
    </location>
</feature>
<dbReference type="InterPro" id="IPR000682">
    <property type="entry name" value="PCMT"/>
</dbReference>
<dbReference type="PANTHER" id="PTHR11579">
    <property type="entry name" value="PROTEIN-L-ISOASPARTATE O-METHYLTRANSFERASE"/>
    <property type="match status" value="1"/>
</dbReference>
<gene>
    <name evidence="15" type="ORF">OCBIM_22009182mg</name>
</gene>
<dbReference type="NCBIfam" id="TIGR00080">
    <property type="entry name" value="pimt"/>
    <property type="match status" value="1"/>
</dbReference>
<dbReference type="EC" id="2.1.1.77" evidence="3"/>
<evidence type="ECO:0000256" key="8">
    <source>
        <dbReference type="ARBA" id="ARBA00031323"/>
    </source>
</evidence>
<keyword evidence="5" id="KW-0489">Methyltransferase</keyword>